<dbReference type="GeneID" id="28817554"/>
<dbReference type="InParanoid" id="A0A194XGA1"/>
<dbReference type="Proteomes" id="UP000070700">
    <property type="component" value="Unassembled WGS sequence"/>
</dbReference>
<organism evidence="1 2">
    <name type="scientific">Mollisia scopiformis</name>
    <name type="common">Conifer needle endophyte fungus</name>
    <name type="synonym">Phialocephala scopiformis</name>
    <dbReference type="NCBI Taxonomy" id="149040"/>
    <lineage>
        <taxon>Eukaryota</taxon>
        <taxon>Fungi</taxon>
        <taxon>Dikarya</taxon>
        <taxon>Ascomycota</taxon>
        <taxon>Pezizomycotina</taxon>
        <taxon>Leotiomycetes</taxon>
        <taxon>Helotiales</taxon>
        <taxon>Mollisiaceae</taxon>
        <taxon>Mollisia</taxon>
    </lineage>
</organism>
<proteinExistence type="predicted"/>
<dbReference type="RefSeq" id="XP_018073519.1">
    <property type="nucleotide sequence ID" value="XM_018207828.1"/>
</dbReference>
<evidence type="ECO:0000313" key="1">
    <source>
        <dbReference type="EMBL" id="KUJ19164.1"/>
    </source>
</evidence>
<dbReference type="AlphaFoldDB" id="A0A194XGA1"/>
<sequence>MKGSLCLTICSGCLISEAMPCRSLEHPRLWQDFAESFCHHNRRKLIEITCTIGHGEKRALGWCVSTAVAYLNSILEASIVTQCLLQVKVGYLCLVLLGTGKYSWLAAGKHTLCRYLKKLRVFIRCLKVAVECAVDSVMLCR</sequence>
<evidence type="ECO:0000313" key="2">
    <source>
        <dbReference type="Proteomes" id="UP000070700"/>
    </source>
</evidence>
<reference evidence="1 2" key="1">
    <citation type="submission" date="2015-10" db="EMBL/GenBank/DDBJ databases">
        <title>Full genome of DAOMC 229536 Phialocephala scopiformis, a fungal endophyte of spruce producing the potent anti-insectan compound rugulosin.</title>
        <authorList>
            <consortium name="DOE Joint Genome Institute"/>
            <person name="Walker A.K."/>
            <person name="Frasz S.L."/>
            <person name="Seifert K.A."/>
            <person name="Miller J.D."/>
            <person name="Mondo S.J."/>
            <person name="Labutti K."/>
            <person name="Lipzen A."/>
            <person name="Dockter R."/>
            <person name="Kennedy M."/>
            <person name="Grigoriev I.V."/>
            <person name="Spatafora J.W."/>
        </authorList>
    </citation>
    <scope>NUCLEOTIDE SEQUENCE [LARGE SCALE GENOMIC DNA]</scope>
    <source>
        <strain evidence="1 2">CBS 120377</strain>
    </source>
</reference>
<accession>A0A194XGA1</accession>
<dbReference type="EMBL" id="KQ947411">
    <property type="protein sequence ID" value="KUJ19164.1"/>
    <property type="molecule type" value="Genomic_DNA"/>
</dbReference>
<keyword evidence="2" id="KW-1185">Reference proteome</keyword>
<name>A0A194XGA1_MOLSC</name>
<dbReference type="KEGG" id="psco:LY89DRAFT_479019"/>
<protein>
    <submittedName>
        <fullName evidence="1">Uncharacterized protein</fullName>
    </submittedName>
</protein>
<gene>
    <name evidence="1" type="ORF">LY89DRAFT_479019</name>
</gene>